<organism evidence="2 3">
    <name type="scientific">Dinoroseobacter shibae (strain DSM 16493 / NCIMB 14021 / DFL 12)</name>
    <dbReference type="NCBI Taxonomy" id="398580"/>
    <lineage>
        <taxon>Bacteria</taxon>
        <taxon>Pseudomonadati</taxon>
        <taxon>Pseudomonadota</taxon>
        <taxon>Alphaproteobacteria</taxon>
        <taxon>Rhodobacterales</taxon>
        <taxon>Roseobacteraceae</taxon>
        <taxon>Dinoroseobacter</taxon>
    </lineage>
</organism>
<evidence type="ECO:0000313" key="3">
    <source>
        <dbReference type="Proteomes" id="UP000006833"/>
    </source>
</evidence>
<gene>
    <name evidence="2" type="ordered locus">Dshi_5001</name>
</gene>
<evidence type="ECO:0000313" key="2">
    <source>
        <dbReference type="EMBL" id="ACT10198.1"/>
    </source>
</evidence>
<dbReference type="RefSeq" id="WP_012177498.1">
    <property type="nucleotide sequence ID" value="NC_009952.1"/>
</dbReference>
<protein>
    <submittedName>
        <fullName evidence="2">Hypothtical protein</fullName>
    </submittedName>
</protein>
<keyword evidence="1" id="KW-0812">Transmembrane</keyword>
<evidence type="ECO:0000256" key="1">
    <source>
        <dbReference type="SAM" id="Phobius"/>
    </source>
</evidence>
<keyword evidence="3" id="KW-1185">Reference proteome</keyword>
<accession>C5ZZD6</accession>
<dbReference type="Proteomes" id="UP000006833">
    <property type="component" value="Chromosome"/>
</dbReference>
<dbReference type="EMBL" id="CP000830">
    <property type="protein sequence ID" value="ACT10198.1"/>
    <property type="molecule type" value="Genomic_DNA"/>
</dbReference>
<reference evidence="3" key="1">
    <citation type="journal article" date="2010" name="ISME J.">
        <title>The complete genome sequence of the algal symbiont Dinoroseobacter shibae: a hitchhiker's guide to life in the sea.</title>
        <authorList>
            <person name="Wagner-Dobler I."/>
            <person name="Ballhausen B."/>
            <person name="Berger M."/>
            <person name="Brinkhoff T."/>
            <person name="Buchholz I."/>
            <person name="Bunk B."/>
            <person name="Cypionka H."/>
            <person name="Daniel R."/>
            <person name="Drepper T."/>
            <person name="Gerdts G."/>
            <person name="Hahnke S."/>
            <person name="Han C."/>
            <person name="Jahn D."/>
            <person name="Kalhoefer D."/>
            <person name="Kiss H."/>
            <person name="Klenk H.P."/>
            <person name="Kyrpides N."/>
            <person name="Liebl W."/>
            <person name="Liesegang H."/>
            <person name="Meincke L."/>
            <person name="Pati A."/>
            <person name="Petersen J."/>
            <person name="Piekarski T."/>
            <person name="Pommerenke C."/>
            <person name="Pradella S."/>
            <person name="Pukall R."/>
            <person name="Rabus R."/>
            <person name="Stackebrandt E."/>
            <person name="Thole S."/>
            <person name="Thompson L."/>
            <person name="Tielen P."/>
            <person name="Tomasch J."/>
            <person name="von Jan M."/>
            <person name="Wanphrut N."/>
            <person name="Wichels A."/>
            <person name="Zech H."/>
            <person name="Simon M."/>
        </authorList>
    </citation>
    <scope>NUCLEOTIDE SEQUENCE [LARGE SCALE GENOMIC DNA]</scope>
    <source>
        <strain evidence="3">DSM 16493 / NCIMB 14021 / DFL 12</strain>
    </source>
</reference>
<name>C5ZZD6_DINSH</name>
<dbReference type="KEGG" id="dsh:Dshi_5001"/>
<keyword evidence="1" id="KW-1133">Transmembrane helix</keyword>
<keyword evidence="1" id="KW-0472">Membrane</keyword>
<dbReference type="HOGENOM" id="CLU_1945329_0_0_5"/>
<feature type="transmembrane region" description="Helical" evidence="1">
    <location>
        <begin position="100"/>
        <end position="123"/>
    </location>
</feature>
<dbReference type="AlphaFoldDB" id="C5ZZD6"/>
<proteinExistence type="predicted"/>
<sequence>MPGPRLVSLSDLPAANARLAADIARRLNVKAARLPEAVRGARGKLPPGLLAELSRSAASEAWLDHPALRHRIDLAQTRDLHRRTRKALSKVDPKRGRERFWLGLVAGMAVNLALLTAGLVWLLSWRGLI</sequence>